<sequence length="156" mass="17313">MKQHFKKWSVLFGIAGFGAVVAAIFVLPQYLKPDLDTGITYYPTEGCAPFDAQCIGQKGNQTITVDLRDEVIESMTEIPIRVRLDNMAGDSLIVDFEGLEMYMGVVRTQLVPNAQGVYQGTITLPECGTGKMLWRARAIIDNGTSREGIKFDFWAI</sequence>
<accession>A0A1I0HLJ1</accession>
<dbReference type="Proteomes" id="UP000198762">
    <property type="component" value="Unassembled WGS sequence"/>
</dbReference>
<dbReference type="STRING" id="430453.SAMN04487962_1312"/>
<proteinExistence type="predicted"/>
<name>A0A1I0HLJ1_9GAMM</name>
<evidence type="ECO:0000313" key="1">
    <source>
        <dbReference type="EMBL" id="SET84828.1"/>
    </source>
</evidence>
<evidence type="ECO:0008006" key="3">
    <source>
        <dbReference type="Google" id="ProtNLM"/>
    </source>
</evidence>
<organism evidence="1 2">
    <name type="scientific">Marinobacter segnicrescens</name>
    <dbReference type="NCBI Taxonomy" id="430453"/>
    <lineage>
        <taxon>Bacteria</taxon>
        <taxon>Pseudomonadati</taxon>
        <taxon>Pseudomonadota</taxon>
        <taxon>Gammaproteobacteria</taxon>
        <taxon>Pseudomonadales</taxon>
        <taxon>Marinobacteraceae</taxon>
        <taxon>Marinobacter</taxon>
    </lineage>
</organism>
<protein>
    <recommendedName>
        <fullName evidence="3">FixH protein</fullName>
    </recommendedName>
</protein>
<gene>
    <name evidence="1" type="ORF">SAMN04487962_1312</name>
</gene>
<keyword evidence="2" id="KW-1185">Reference proteome</keyword>
<dbReference type="EMBL" id="FOHZ01000031">
    <property type="protein sequence ID" value="SET84828.1"/>
    <property type="molecule type" value="Genomic_DNA"/>
</dbReference>
<reference evidence="2" key="1">
    <citation type="submission" date="2016-10" db="EMBL/GenBank/DDBJ databases">
        <authorList>
            <person name="Varghese N."/>
            <person name="Submissions S."/>
        </authorList>
    </citation>
    <scope>NUCLEOTIDE SEQUENCE [LARGE SCALE GENOMIC DNA]</scope>
    <source>
        <strain evidence="2">CGMCC 1.6489</strain>
    </source>
</reference>
<evidence type="ECO:0000313" key="2">
    <source>
        <dbReference type="Proteomes" id="UP000198762"/>
    </source>
</evidence>
<dbReference type="AlphaFoldDB" id="A0A1I0HLJ1"/>